<feature type="domain" description="Transposase Tc1-like" evidence="1">
    <location>
        <begin position="24"/>
        <end position="75"/>
    </location>
</feature>
<evidence type="ECO:0000259" key="1">
    <source>
        <dbReference type="Pfam" id="PF01498"/>
    </source>
</evidence>
<keyword evidence="3" id="KW-1185">Reference proteome</keyword>
<reference evidence="2 3" key="1">
    <citation type="submission" date="2024-04" db="EMBL/GenBank/DDBJ databases">
        <title>Tritrichomonas musculus Genome.</title>
        <authorList>
            <person name="Alves-Ferreira E."/>
            <person name="Grigg M."/>
            <person name="Lorenzi H."/>
            <person name="Galac M."/>
        </authorList>
    </citation>
    <scope>NUCLEOTIDE SEQUENCE [LARGE SCALE GENOMIC DNA]</scope>
    <source>
        <strain evidence="2 3">EAF2021</strain>
    </source>
</reference>
<sequence length="104" mass="12212">MKTNSSIDDFIVELVSSGRFAFRISIAVKKKFNVKISRDTVIRRLKENNFKYRKKFKVPELKASQIFLRYNFSNTVIYTSVQATEDTVFSDEARFSFRPDNQTP</sequence>
<gene>
    <name evidence="2" type="ORF">M9Y10_028850</name>
</gene>
<comment type="caution">
    <text evidence="2">The sequence shown here is derived from an EMBL/GenBank/DDBJ whole genome shotgun (WGS) entry which is preliminary data.</text>
</comment>
<dbReference type="InterPro" id="IPR002492">
    <property type="entry name" value="Transposase_Tc1-like"/>
</dbReference>
<evidence type="ECO:0000313" key="2">
    <source>
        <dbReference type="EMBL" id="KAK8891631.1"/>
    </source>
</evidence>
<name>A0ABR2KLC6_9EUKA</name>
<dbReference type="Pfam" id="PF01498">
    <property type="entry name" value="HTH_Tnp_Tc3_2"/>
    <property type="match status" value="1"/>
</dbReference>
<accession>A0ABR2KLC6</accession>
<protein>
    <recommendedName>
        <fullName evidence="1">Transposase Tc1-like domain-containing protein</fullName>
    </recommendedName>
</protein>
<proteinExistence type="predicted"/>
<organism evidence="2 3">
    <name type="scientific">Tritrichomonas musculus</name>
    <dbReference type="NCBI Taxonomy" id="1915356"/>
    <lineage>
        <taxon>Eukaryota</taxon>
        <taxon>Metamonada</taxon>
        <taxon>Parabasalia</taxon>
        <taxon>Tritrichomonadida</taxon>
        <taxon>Tritrichomonadidae</taxon>
        <taxon>Tritrichomonas</taxon>
    </lineage>
</organism>
<dbReference type="Proteomes" id="UP001470230">
    <property type="component" value="Unassembled WGS sequence"/>
</dbReference>
<evidence type="ECO:0000313" key="3">
    <source>
        <dbReference type="Proteomes" id="UP001470230"/>
    </source>
</evidence>
<dbReference type="EMBL" id="JAPFFF010000004">
    <property type="protein sequence ID" value="KAK8891631.1"/>
    <property type="molecule type" value="Genomic_DNA"/>
</dbReference>